<dbReference type="KEGG" id="cyj:Cyan7822_3355"/>
<dbReference type="PROSITE" id="PS50894">
    <property type="entry name" value="HPT"/>
    <property type="match status" value="1"/>
</dbReference>
<dbReference type="PANTHER" id="PTHR43395">
    <property type="entry name" value="SENSOR HISTIDINE KINASE CHEA"/>
    <property type="match status" value="1"/>
</dbReference>
<evidence type="ECO:0000313" key="3">
    <source>
        <dbReference type="EMBL" id="ADN15305.1"/>
    </source>
</evidence>
<dbReference type="Gene3D" id="1.20.120.160">
    <property type="entry name" value="HPT domain"/>
    <property type="match status" value="1"/>
</dbReference>
<dbReference type="AlphaFoldDB" id="E0UDJ2"/>
<dbReference type="InterPro" id="IPR051315">
    <property type="entry name" value="Bact_Chemotaxis_CheA"/>
</dbReference>
<keyword evidence="4" id="KW-1185">Reference proteome</keyword>
<dbReference type="Pfam" id="PF01627">
    <property type="entry name" value="Hpt"/>
    <property type="match status" value="1"/>
</dbReference>
<evidence type="ECO:0000313" key="4">
    <source>
        <dbReference type="Proteomes" id="UP000008206"/>
    </source>
</evidence>
<keyword evidence="3" id="KW-0418">Kinase</keyword>
<dbReference type="InterPro" id="IPR036641">
    <property type="entry name" value="HPT_dom_sf"/>
</dbReference>
<keyword evidence="1" id="KW-0597">Phosphoprotein</keyword>
<name>E0UDJ2_GLOV7</name>
<dbReference type="SMART" id="SM00073">
    <property type="entry name" value="HPT"/>
    <property type="match status" value="1"/>
</dbReference>
<dbReference type="GO" id="GO:0000160">
    <property type="term" value="P:phosphorelay signal transduction system"/>
    <property type="evidence" value="ECO:0007669"/>
    <property type="project" value="InterPro"/>
</dbReference>
<accession>E0UDJ2</accession>
<dbReference type="eggNOG" id="COG2198">
    <property type="taxonomic scope" value="Bacteria"/>
</dbReference>
<dbReference type="CDD" id="cd00088">
    <property type="entry name" value="HPT"/>
    <property type="match status" value="1"/>
</dbReference>
<protein>
    <submittedName>
        <fullName evidence="3">Putative CheA signal transduction histidine kinase</fullName>
    </submittedName>
</protein>
<dbReference type="GO" id="GO:0016301">
    <property type="term" value="F:kinase activity"/>
    <property type="evidence" value="ECO:0007669"/>
    <property type="project" value="UniProtKB-KW"/>
</dbReference>
<dbReference type="PANTHER" id="PTHR43395:SF1">
    <property type="entry name" value="CHEMOTAXIS PROTEIN CHEA"/>
    <property type="match status" value="1"/>
</dbReference>
<reference evidence="4" key="1">
    <citation type="journal article" date="2011" name="MBio">
        <title>Novel metabolic attributes of the genus Cyanothece, comprising a group of unicellular nitrogen-fixing Cyanobacteria.</title>
        <authorList>
            <person name="Bandyopadhyay A."/>
            <person name="Elvitigala T."/>
            <person name="Welsh E."/>
            <person name="Stockel J."/>
            <person name="Liberton M."/>
            <person name="Min H."/>
            <person name="Sherman L.A."/>
            <person name="Pakrasi H.B."/>
        </authorList>
    </citation>
    <scope>NUCLEOTIDE SEQUENCE [LARGE SCALE GENOMIC DNA]</scope>
    <source>
        <strain evidence="4">PCC 7822</strain>
    </source>
</reference>
<evidence type="ECO:0000256" key="1">
    <source>
        <dbReference type="PROSITE-ProRule" id="PRU00110"/>
    </source>
</evidence>
<proteinExistence type="predicted"/>
<dbReference type="HOGENOM" id="CLU_062015_0_0_3"/>
<dbReference type="EMBL" id="CP002198">
    <property type="protein sequence ID" value="ADN15305.1"/>
    <property type="molecule type" value="Genomic_DNA"/>
</dbReference>
<dbReference type="InterPro" id="IPR008207">
    <property type="entry name" value="Sig_transdc_His_kin_Hpt_dom"/>
</dbReference>
<gene>
    <name evidence="3" type="ordered locus">Cyan7822_3355</name>
</gene>
<dbReference type="STRING" id="497965.Cyan7822_3355"/>
<dbReference type="SUPFAM" id="SSF47226">
    <property type="entry name" value="Histidine-containing phosphotransfer domain, HPT domain"/>
    <property type="match status" value="1"/>
</dbReference>
<dbReference type="Proteomes" id="UP000008206">
    <property type="component" value="Chromosome"/>
</dbReference>
<feature type="modified residue" description="Phosphohistidine" evidence="1">
    <location>
        <position position="48"/>
    </location>
</feature>
<sequence>MEAANSKILEYFIIEANEHLETLEKGILDLSNMANDSEEVNEMFRAAHSIKGGAAMLGYGSIQKTAHRLEDAFKILRENYVQVDQKLESLFLKAYDILQALVEKLQSPFGLQDDEANALVQQGEPMFNELQSYLNQLLNPNAKGTTVIAETAVVNPSSQIKELLRQMLQLFKQEATAESRQRLEKLVSSLSKVAPNDSGWQQLVNLSQKAIANPKHSYPTLAPVIIKELKRGSDLLELGQSQNIAPTFELEQLANAKLPQILVSLEPQSVAKTLMKVFNKQQLSQLVQILETAR</sequence>
<evidence type="ECO:0000259" key="2">
    <source>
        <dbReference type="PROSITE" id="PS50894"/>
    </source>
</evidence>
<organism evidence="3 4">
    <name type="scientific">Gloeothece verrucosa (strain PCC 7822)</name>
    <name type="common">Cyanothece sp. (strain PCC 7822)</name>
    <dbReference type="NCBI Taxonomy" id="497965"/>
    <lineage>
        <taxon>Bacteria</taxon>
        <taxon>Bacillati</taxon>
        <taxon>Cyanobacteriota</taxon>
        <taxon>Cyanophyceae</taxon>
        <taxon>Oscillatoriophycideae</taxon>
        <taxon>Chroococcales</taxon>
        <taxon>Aphanothecaceae</taxon>
        <taxon>Gloeothece</taxon>
        <taxon>Gloeothece verrucosa</taxon>
    </lineage>
</organism>
<keyword evidence="3" id="KW-0808">Transferase</keyword>
<dbReference type="RefSeq" id="WP_013323374.1">
    <property type="nucleotide sequence ID" value="NC_014501.1"/>
</dbReference>
<feature type="domain" description="HPt" evidence="2">
    <location>
        <begin position="1"/>
        <end position="108"/>
    </location>
</feature>
<dbReference type="OrthoDB" id="2079555at2"/>